<dbReference type="AlphaFoldDB" id="A0A7I8L1Y9"/>
<dbReference type="EMBL" id="LR746273">
    <property type="protein sequence ID" value="CAA7403338.1"/>
    <property type="molecule type" value="Genomic_DNA"/>
</dbReference>
<sequence>MKPIRLGRVRTTPDQISWTQAGWGGAVRSDPGRVKI</sequence>
<proteinExistence type="predicted"/>
<keyword evidence="2" id="KW-1185">Reference proteome</keyword>
<evidence type="ECO:0000313" key="1">
    <source>
        <dbReference type="EMBL" id="CAA7403338.1"/>
    </source>
</evidence>
<organism evidence="1 2">
    <name type="scientific">Spirodela intermedia</name>
    <name type="common">Intermediate duckweed</name>
    <dbReference type="NCBI Taxonomy" id="51605"/>
    <lineage>
        <taxon>Eukaryota</taxon>
        <taxon>Viridiplantae</taxon>
        <taxon>Streptophyta</taxon>
        <taxon>Embryophyta</taxon>
        <taxon>Tracheophyta</taxon>
        <taxon>Spermatophyta</taxon>
        <taxon>Magnoliopsida</taxon>
        <taxon>Liliopsida</taxon>
        <taxon>Araceae</taxon>
        <taxon>Lemnoideae</taxon>
        <taxon>Spirodela</taxon>
    </lineage>
</organism>
<name>A0A7I8L1Y9_SPIIN</name>
<dbReference type="Proteomes" id="UP000663760">
    <property type="component" value="Chromosome 10"/>
</dbReference>
<gene>
    <name evidence="1" type="ORF">SI8410_10014016</name>
</gene>
<reference evidence="1" key="1">
    <citation type="submission" date="2020-02" db="EMBL/GenBank/DDBJ databases">
        <authorList>
            <person name="Scholz U."/>
            <person name="Mascher M."/>
            <person name="Fiebig A."/>
        </authorList>
    </citation>
    <scope>NUCLEOTIDE SEQUENCE</scope>
</reference>
<evidence type="ECO:0000313" key="2">
    <source>
        <dbReference type="Proteomes" id="UP000663760"/>
    </source>
</evidence>
<protein>
    <submittedName>
        <fullName evidence="1">Uncharacterized protein</fullName>
    </submittedName>
</protein>
<accession>A0A7I8L1Y9</accession>